<name>A0ABQ9XMA8_9EUKA</name>
<keyword evidence="4 6" id="KW-1133">Transmembrane helix</keyword>
<keyword evidence="2" id="KW-1003">Cell membrane</keyword>
<feature type="transmembrane region" description="Helical" evidence="6">
    <location>
        <begin position="448"/>
        <end position="468"/>
    </location>
</feature>
<proteinExistence type="predicted"/>
<keyword evidence="3 6" id="KW-0812">Transmembrane</keyword>
<keyword evidence="9" id="KW-1185">Reference proteome</keyword>
<comment type="caution">
    <text evidence="8">The sequence shown here is derived from an EMBL/GenBank/DDBJ whole genome shotgun (WGS) entry which is preliminary data.</text>
</comment>
<feature type="transmembrane region" description="Helical" evidence="6">
    <location>
        <begin position="1050"/>
        <end position="1077"/>
    </location>
</feature>
<feature type="transmembrane region" description="Helical" evidence="6">
    <location>
        <begin position="994"/>
        <end position="1011"/>
    </location>
</feature>
<evidence type="ECO:0000256" key="5">
    <source>
        <dbReference type="ARBA" id="ARBA00023136"/>
    </source>
</evidence>
<dbReference type="Pfam" id="PF02687">
    <property type="entry name" value="FtsX"/>
    <property type="match status" value="2"/>
</dbReference>
<organism evidence="8 9">
    <name type="scientific">Blattamonas nauphoetae</name>
    <dbReference type="NCBI Taxonomy" id="2049346"/>
    <lineage>
        <taxon>Eukaryota</taxon>
        <taxon>Metamonada</taxon>
        <taxon>Preaxostyla</taxon>
        <taxon>Oxymonadida</taxon>
        <taxon>Blattamonas</taxon>
    </lineage>
</organism>
<feature type="transmembrane region" description="Helical" evidence="6">
    <location>
        <begin position="386"/>
        <end position="408"/>
    </location>
</feature>
<reference evidence="8 9" key="1">
    <citation type="journal article" date="2022" name="bioRxiv">
        <title>Genomics of Preaxostyla Flagellates Illuminates Evolutionary Transitions and the Path Towards Mitochondrial Loss.</title>
        <authorList>
            <person name="Novak L.V.F."/>
            <person name="Treitli S.C."/>
            <person name="Pyrih J."/>
            <person name="Halakuc P."/>
            <person name="Pipaliya S.V."/>
            <person name="Vacek V."/>
            <person name="Brzon O."/>
            <person name="Soukal P."/>
            <person name="Eme L."/>
            <person name="Dacks J.B."/>
            <person name="Karnkowska A."/>
            <person name="Elias M."/>
            <person name="Hampl V."/>
        </authorList>
    </citation>
    <scope>NUCLEOTIDE SEQUENCE [LARGE SCALE GENOMIC DNA]</scope>
    <source>
        <strain evidence="8">NAU3</strain>
        <tissue evidence="8">Gut</tissue>
    </source>
</reference>
<dbReference type="PANTHER" id="PTHR32522">
    <property type="match status" value="1"/>
</dbReference>
<evidence type="ECO:0000256" key="2">
    <source>
        <dbReference type="ARBA" id="ARBA00022475"/>
    </source>
</evidence>
<dbReference type="PANTHER" id="PTHR32522:SF5">
    <property type="entry name" value="ABC3 TRANSPORTER PERMEASE PROTEIN DOMAIN-CONTAINING PROTEIN"/>
    <property type="match status" value="1"/>
</dbReference>
<evidence type="ECO:0000256" key="4">
    <source>
        <dbReference type="ARBA" id="ARBA00022989"/>
    </source>
</evidence>
<feature type="domain" description="ABC3 transporter permease C-terminal" evidence="7">
    <location>
        <begin position="964"/>
        <end position="1083"/>
    </location>
</feature>
<evidence type="ECO:0000313" key="8">
    <source>
        <dbReference type="EMBL" id="KAK2953542.1"/>
    </source>
</evidence>
<protein>
    <submittedName>
        <fullName evidence="8">Permease family protein</fullName>
    </submittedName>
</protein>
<feature type="transmembrane region" description="Helical" evidence="6">
    <location>
        <begin position="31"/>
        <end position="53"/>
    </location>
</feature>
<keyword evidence="5 6" id="KW-0472">Membrane</keyword>
<dbReference type="Proteomes" id="UP001281761">
    <property type="component" value="Unassembled WGS sequence"/>
</dbReference>
<gene>
    <name evidence="8" type="ORF">BLNAU_11542</name>
</gene>
<sequence>MAKQNRCKVCCGQCNLINNYICASSLRQPTLTCIGIITVFICVFFVGTLWNALKFIPITLWNVAESQGSQNDIMILPSVGDDTISSASFKNLNESLMKYPEILGLSSRILLPAKCSKRLDSTVKETCYLMVQDTEREFELGVGRNWLHRKLEPNEAHLTDGILARLKLGSGDNIYADFGLDGDDISSTIRNMIGNISLPFIDTDTIVEIMRYVFENGKMRFEIVDEVDDRYGKFQSMGNVLVAEMDGFAETLADMVYQTLIRHPNTTIQGQAGTFRDVIAQLDVTDTWTQSVAQFKKRLDVYVDDPNRLSMIIKERANEIYKELGYDSELSILMTTFQTMQVTDLLRSFLDQIFLSTVLVMMLLGVILIYTILLSDVEDKTYEYGMLRAIGMSNKTLVGLMTTASQYLAVPGTVIGVALSAIAVAIACGTVGPILYYKIPYYFKWDAALLAVLIGILIPLITNFYPIYHAVTSTLRDSLDLYHQLNSNTRVTIINLEKLGMSPTVIVTALVAVVLGISIFYGAPTAFFSGKLSNFLLVLILVMIVMLVGLILIAIFLQPFLERLWVYVIVCCKEVRFRGLVKKSLTSHRSRNTKTAIMFTGSLSFIIFAGAEFALMTGLIKDMLKSSFGADLVFTAPNIRNHHNLTSVNSAIKAAKELEDSPIIEATYKTYTLASQTSIQSTTVSSLMRYGSSSVSIFGVPDSYLAGTYSEFYYPLRVRSGLKYNETRQGRSDLFQSINNEQRSTVLPIEKEIPVDKIISVLSGPTKAESIAKGMGWKRDHGDTTERDAFPKMKNRTIQQMYADSIDVVISEGIFESLGLKSIDDPIILSIRLRHAENQQVTTIHRIAKVRGTLKTSPGMTMGSFAMTASGSHVIVPMTQYIELMKECIVTTEQIKEADAADYKLPVQDVYFMLRETPKPTKEQMNRIVDCVMDVTHQDTSVQNTPVLLDTIQVTLDVLNAFFIVFSILAIIMCFFVLWISFISNVRDNAWEFGVLRSIGLTGWQTIRVYVYEALSIVLSCIIFGTIIGIAISIVLTWEITLFTELPFTFSFPTTFFCIAVGLSILVAILGSIFAALDMKKKDIATVIRSGQ</sequence>
<feature type="transmembrane region" description="Helical" evidence="6">
    <location>
        <begin position="505"/>
        <end position="523"/>
    </location>
</feature>
<feature type="transmembrane region" description="Helical" evidence="6">
    <location>
        <begin position="353"/>
        <end position="374"/>
    </location>
</feature>
<comment type="subcellular location">
    <subcellularLocation>
        <location evidence="1">Cell membrane</location>
        <topology evidence="1">Multi-pass membrane protein</topology>
    </subcellularLocation>
</comment>
<feature type="transmembrane region" description="Helical" evidence="6">
    <location>
        <begin position="596"/>
        <end position="615"/>
    </location>
</feature>
<feature type="transmembrane region" description="Helical" evidence="6">
    <location>
        <begin position="958"/>
        <end position="982"/>
    </location>
</feature>
<feature type="transmembrane region" description="Helical" evidence="6">
    <location>
        <begin position="535"/>
        <end position="557"/>
    </location>
</feature>
<feature type="transmembrane region" description="Helical" evidence="6">
    <location>
        <begin position="414"/>
        <end position="436"/>
    </location>
</feature>
<evidence type="ECO:0000313" key="9">
    <source>
        <dbReference type="Proteomes" id="UP001281761"/>
    </source>
</evidence>
<evidence type="ECO:0000256" key="6">
    <source>
        <dbReference type="SAM" id="Phobius"/>
    </source>
</evidence>
<evidence type="ECO:0000256" key="1">
    <source>
        <dbReference type="ARBA" id="ARBA00004651"/>
    </source>
</evidence>
<dbReference type="InterPro" id="IPR003838">
    <property type="entry name" value="ABC3_permease_C"/>
</dbReference>
<evidence type="ECO:0000256" key="3">
    <source>
        <dbReference type="ARBA" id="ARBA00022692"/>
    </source>
</evidence>
<dbReference type="EMBL" id="JARBJD010000090">
    <property type="protein sequence ID" value="KAK2953542.1"/>
    <property type="molecule type" value="Genomic_DNA"/>
</dbReference>
<feature type="domain" description="ABC3 transporter permease C-terminal" evidence="7">
    <location>
        <begin position="358"/>
        <end position="473"/>
    </location>
</feature>
<evidence type="ECO:0000259" key="7">
    <source>
        <dbReference type="Pfam" id="PF02687"/>
    </source>
</evidence>
<feature type="transmembrane region" description="Helical" evidence="6">
    <location>
        <begin position="1018"/>
        <end position="1038"/>
    </location>
</feature>
<accession>A0ABQ9XMA8</accession>